<comment type="caution">
    <text evidence="2">The sequence shown here is derived from an EMBL/GenBank/DDBJ whole genome shotgun (WGS) entry which is preliminary data.</text>
</comment>
<dbReference type="Proteomes" id="UP000437068">
    <property type="component" value="Unassembled WGS sequence"/>
</dbReference>
<sequence length="54" mass="5662">MKILASLLVLVATMGPWVNAEEGMVAAVCAYTTSGVNQSCSSQGTDQRSMKIVI</sequence>
<feature type="signal peptide" evidence="1">
    <location>
        <begin position="1"/>
        <end position="20"/>
    </location>
</feature>
<evidence type="ECO:0000313" key="3">
    <source>
        <dbReference type="Proteomes" id="UP000437068"/>
    </source>
</evidence>
<keyword evidence="1" id="KW-0732">Signal</keyword>
<name>A0A6A4DQ15_9STRA</name>
<evidence type="ECO:0000313" key="2">
    <source>
        <dbReference type="EMBL" id="KAE9312366.1"/>
    </source>
</evidence>
<organism evidence="2 3">
    <name type="scientific">Phytophthora fragariae</name>
    <dbReference type="NCBI Taxonomy" id="53985"/>
    <lineage>
        <taxon>Eukaryota</taxon>
        <taxon>Sar</taxon>
        <taxon>Stramenopiles</taxon>
        <taxon>Oomycota</taxon>
        <taxon>Peronosporomycetes</taxon>
        <taxon>Peronosporales</taxon>
        <taxon>Peronosporaceae</taxon>
        <taxon>Phytophthora</taxon>
    </lineage>
</organism>
<gene>
    <name evidence="2" type="ORF">PF001_g9275</name>
</gene>
<dbReference type="EMBL" id="QXGE01000443">
    <property type="protein sequence ID" value="KAE9312366.1"/>
    <property type="molecule type" value="Genomic_DNA"/>
</dbReference>
<proteinExistence type="predicted"/>
<reference evidence="2 3" key="1">
    <citation type="submission" date="2018-08" db="EMBL/GenBank/DDBJ databases">
        <title>Genomic investigation of the strawberry pathogen Phytophthora fragariae indicates pathogenicity is determined by transcriptional variation in three key races.</title>
        <authorList>
            <person name="Adams T.M."/>
            <person name="Armitage A.D."/>
            <person name="Sobczyk M.K."/>
            <person name="Bates H.J."/>
            <person name="Dunwell J.M."/>
            <person name="Nellist C.F."/>
            <person name="Harrison R.J."/>
        </authorList>
    </citation>
    <scope>NUCLEOTIDE SEQUENCE [LARGE SCALE GENOMIC DNA]</scope>
    <source>
        <strain evidence="2 3">A4</strain>
    </source>
</reference>
<accession>A0A6A4DQ15</accession>
<dbReference type="AlphaFoldDB" id="A0A6A4DQ15"/>
<evidence type="ECO:0000256" key="1">
    <source>
        <dbReference type="SAM" id="SignalP"/>
    </source>
</evidence>
<feature type="chain" id="PRO_5025360210" evidence="1">
    <location>
        <begin position="21"/>
        <end position="54"/>
    </location>
</feature>
<protein>
    <submittedName>
        <fullName evidence="2">Uncharacterized protein</fullName>
    </submittedName>
</protein>